<dbReference type="Pfam" id="PF21447">
    <property type="entry name" value="Ppx-GppA_III"/>
    <property type="match status" value="1"/>
</dbReference>
<evidence type="ECO:0000259" key="1">
    <source>
        <dbReference type="Pfam" id="PF21447"/>
    </source>
</evidence>
<dbReference type="EMBL" id="NIXT01005872">
    <property type="protein sequence ID" value="OXD82726.1"/>
    <property type="molecule type" value="Genomic_DNA"/>
</dbReference>
<protein>
    <recommendedName>
        <fullName evidence="1">Ppx/GppA phosphatase C-terminal domain-containing protein</fullName>
    </recommendedName>
</protein>
<reference evidence="2 3" key="1">
    <citation type="journal article" date="2017" name="Appl. Environ. Microbiol.">
        <title>Parallel evolution of two clades of a major Atlantic endemic Vibrio parahaemolyticus pathogen lineage by independent acquisition of related pathogenicity islands.</title>
        <authorList>
            <person name="Xu F."/>
            <person name="Gonzalez-Escalona N."/>
            <person name="Drees K.P."/>
            <person name="Sebra R.P."/>
            <person name="Cooper V.S."/>
            <person name="Jones S.H."/>
            <person name="Whistler C.A."/>
        </authorList>
    </citation>
    <scope>NUCLEOTIDE SEQUENCE [LARGE SCALE GENOMIC DNA]</scope>
    <source>
        <strain evidence="2 3">MAVP-3</strain>
    </source>
</reference>
<proteinExistence type="predicted"/>
<dbReference type="InterPro" id="IPR048950">
    <property type="entry name" value="Ppx_GppA_C"/>
</dbReference>
<sequence>RLSIVLNGQRNDDPLPDITLLIKGDEWMLTCTDEAWLDNNKLLHADLLEEQDRWASAKWTLTF</sequence>
<comment type="caution">
    <text evidence="2">The sequence shown here is derived from an EMBL/GenBank/DDBJ whole genome shotgun (WGS) entry which is preliminary data.</text>
</comment>
<dbReference type="AlphaFoldDB" id="A0A227FMC3"/>
<dbReference type="Gene3D" id="3.30.70.2260">
    <property type="match status" value="1"/>
</dbReference>
<dbReference type="Proteomes" id="UP000214596">
    <property type="component" value="Unassembled WGS sequence"/>
</dbReference>
<accession>A0A227FMC3</accession>
<gene>
    <name evidence="2" type="ORF">CA163_40805</name>
</gene>
<organism evidence="2 3">
    <name type="scientific">Vibrio parahaemolyticus</name>
    <dbReference type="NCBI Taxonomy" id="670"/>
    <lineage>
        <taxon>Bacteria</taxon>
        <taxon>Pseudomonadati</taxon>
        <taxon>Pseudomonadota</taxon>
        <taxon>Gammaproteobacteria</taxon>
        <taxon>Vibrionales</taxon>
        <taxon>Vibrionaceae</taxon>
        <taxon>Vibrio</taxon>
    </lineage>
</organism>
<evidence type="ECO:0000313" key="2">
    <source>
        <dbReference type="EMBL" id="OXD82726.1"/>
    </source>
</evidence>
<feature type="domain" description="Ppx/GppA phosphatase C-terminal" evidence="1">
    <location>
        <begin position="1"/>
        <end position="51"/>
    </location>
</feature>
<evidence type="ECO:0000313" key="3">
    <source>
        <dbReference type="Proteomes" id="UP000214596"/>
    </source>
</evidence>
<dbReference type="SUPFAM" id="SSF109604">
    <property type="entry name" value="HD-domain/PDEase-like"/>
    <property type="match status" value="1"/>
</dbReference>
<name>A0A227FMC3_VIBPH</name>
<feature type="non-terminal residue" evidence="2">
    <location>
        <position position="1"/>
    </location>
</feature>